<keyword evidence="2" id="KW-1185">Reference proteome</keyword>
<dbReference type="EMBL" id="JACVVK020000073">
    <property type="protein sequence ID" value="KAK7495628.1"/>
    <property type="molecule type" value="Genomic_DNA"/>
</dbReference>
<evidence type="ECO:0000313" key="2">
    <source>
        <dbReference type="Proteomes" id="UP001519460"/>
    </source>
</evidence>
<sequence length="206" mass="22846">MMRHTAAKQGFKSMRVAVKTGHNWLLFKRPEISQHGVKNQMDKWHQIRQKLVTTAFSGRPATVFVRQPPLENLSGVLKMPAACLETVNDTQYELYTQDSFEDRQLKGVTDSVDFELSSVWVAGGPVKRDEGGSGHIRESVEAAEKCEMEEALPETSREVCVCVADGSTVIWLNPHAARRESVLGAVRSLVTSWGWSLDDTADGDSA</sequence>
<name>A0ABD0L8X1_9CAEN</name>
<organism evidence="1 2">
    <name type="scientific">Batillaria attramentaria</name>
    <dbReference type="NCBI Taxonomy" id="370345"/>
    <lineage>
        <taxon>Eukaryota</taxon>
        <taxon>Metazoa</taxon>
        <taxon>Spiralia</taxon>
        <taxon>Lophotrochozoa</taxon>
        <taxon>Mollusca</taxon>
        <taxon>Gastropoda</taxon>
        <taxon>Caenogastropoda</taxon>
        <taxon>Sorbeoconcha</taxon>
        <taxon>Cerithioidea</taxon>
        <taxon>Batillariidae</taxon>
        <taxon>Batillaria</taxon>
    </lineage>
</organism>
<dbReference type="Proteomes" id="UP001519460">
    <property type="component" value="Unassembled WGS sequence"/>
</dbReference>
<accession>A0ABD0L8X1</accession>
<dbReference type="AlphaFoldDB" id="A0ABD0L8X1"/>
<proteinExistence type="predicted"/>
<evidence type="ECO:0000313" key="1">
    <source>
        <dbReference type="EMBL" id="KAK7495628.1"/>
    </source>
</evidence>
<gene>
    <name evidence="1" type="ORF">BaRGS_00013075</name>
</gene>
<protein>
    <submittedName>
        <fullName evidence="1">Uncharacterized protein</fullName>
    </submittedName>
</protein>
<comment type="caution">
    <text evidence="1">The sequence shown here is derived from an EMBL/GenBank/DDBJ whole genome shotgun (WGS) entry which is preliminary data.</text>
</comment>
<reference evidence="1 2" key="1">
    <citation type="journal article" date="2023" name="Sci. Data">
        <title>Genome assembly of the Korean intertidal mud-creeper Batillaria attramentaria.</title>
        <authorList>
            <person name="Patra A.K."/>
            <person name="Ho P.T."/>
            <person name="Jun S."/>
            <person name="Lee S.J."/>
            <person name="Kim Y."/>
            <person name="Won Y.J."/>
        </authorList>
    </citation>
    <scope>NUCLEOTIDE SEQUENCE [LARGE SCALE GENOMIC DNA]</scope>
    <source>
        <strain evidence="1">Wonlab-2016</strain>
    </source>
</reference>